<comment type="subunit">
    <text evidence="2">Monomer.</text>
</comment>
<dbReference type="Proteomes" id="UP000436006">
    <property type="component" value="Unassembled WGS sequence"/>
</dbReference>
<evidence type="ECO:0000256" key="3">
    <source>
        <dbReference type="ARBA" id="ARBA00022837"/>
    </source>
</evidence>
<keyword evidence="4" id="KW-0732">Signal</keyword>
<dbReference type="GO" id="GO:0003824">
    <property type="term" value="F:catalytic activity"/>
    <property type="evidence" value="ECO:0007669"/>
    <property type="project" value="InterPro"/>
</dbReference>
<evidence type="ECO:0008006" key="7">
    <source>
        <dbReference type="Google" id="ProtNLM"/>
    </source>
</evidence>
<evidence type="ECO:0000313" key="5">
    <source>
        <dbReference type="EMBL" id="MVM28562.1"/>
    </source>
</evidence>
<keyword evidence="3" id="KW-0106">Calcium</keyword>
<organism evidence="5 6">
    <name type="scientific">Spirosoma arboris</name>
    <dbReference type="NCBI Taxonomy" id="2682092"/>
    <lineage>
        <taxon>Bacteria</taxon>
        <taxon>Pseudomonadati</taxon>
        <taxon>Bacteroidota</taxon>
        <taxon>Cytophagia</taxon>
        <taxon>Cytophagales</taxon>
        <taxon>Cytophagaceae</taxon>
        <taxon>Spirosoma</taxon>
    </lineage>
</organism>
<dbReference type="InterPro" id="IPR014718">
    <property type="entry name" value="GH-type_carb-bd"/>
</dbReference>
<dbReference type="SUPFAM" id="SSF74650">
    <property type="entry name" value="Galactose mutarotase-like"/>
    <property type="match status" value="1"/>
</dbReference>
<proteinExistence type="predicted"/>
<sequence length="325" mass="36094">MKKTATITCFTICVLASLIISMKPVLEAPGAEITNGLVHAQLYLPDGENGYYRGTRFDWSGVVSTLDYKGHTYHGKWFDKYNPTTHDAIMGPVEEFGPLGFTDAKVGESFVKIGIGAITKPDEKPYSSFRPYTIANPGSWSVKKKADQVQFVHTLTDANYGYDYQKTLKLTKGKPELVITHTLKNTGTRTIETTVYNHNFFVIDQQPTGPGYAVTLPVSTLSPEGGRGMGDLLTFKDNQLIYLRDLEKKEQAYFPDLAAGKSVPYELNVSNTKTGAGVNVTGDREISKLVFWSSSTTVCPEPYINLNIAPGKSFSWQITYQYYLK</sequence>
<gene>
    <name evidence="5" type="ORF">GO755_00860</name>
</gene>
<dbReference type="EMBL" id="WPIN01000001">
    <property type="protein sequence ID" value="MVM28562.1"/>
    <property type="molecule type" value="Genomic_DNA"/>
</dbReference>
<dbReference type="GO" id="GO:0030246">
    <property type="term" value="F:carbohydrate binding"/>
    <property type="evidence" value="ECO:0007669"/>
    <property type="project" value="InterPro"/>
</dbReference>
<dbReference type="Gene3D" id="2.70.98.10">
    <property type="match status" value="1"/>
</dbReference>
<dbReference type="InterPro" id="IPR011013">
    <property type="entry name" value="Gal_mutarotase_sf_dom"/>
</dbReference>
<accession>A0A7K1S409</accession>
<protein>
    <recommendedName>
        <fullName evidence="7">DUF4380 domain-containing protein</fullName>
    </recommendedName>
</protein>
<feature type="signal peptide" evidence="4">
    <location>
        <begin position="1"/>
        <end position="27"/>
    </location>
</feature>
<feature type="chain" id="PRO_5029489885" description="DUF4380 domain-containing protein" evidence="4">
    <location>
        <begin position="28"/>
        <end position="325"/>
    </location>
</feature>
<reference evidence="5 6" key="1">
    <citation type="submission" date="2019-12" db="EMBL/GenBank/DDBJ databases">
        <title>Spirosoma sp. HMF4905 genome sequencing and assembly.</title>
        <authorList>
            <person name="Kang H."/>
            <person name="Cha I."/>
            <person name="Kim H."/>
            <person name="Joh K."/>
        </authorList>
    </citation>
    <scope>NUCLEOTIDE SEQUENCE [LARGE SCALE GENOMIC DNA]</scope>
    <source>
        <strain evidence="5 6">HMF4905</strain>
    </source>
</reference>
<evidence type="ECO:0000256" key="1">
    <source>
        <dbReference type="ARBA" id="ARBA00001913"/>
    </source>
</evidence>
<keyword evidence="6" id="KW-1185">Reference proteome</keyword>
<name>A0A7K1S409_9BACT</name>
<dbReference type="AlphaFoldDB" id="A0A7K1S409"/>
<evidence type="ECO:0000256" key="2">
    <source>
        <dbReference type="ARBA" id="ARBA00011245"/>
    </source>
</evidence>
<comment type="caution">
    <text evidence="5">The sequence shown here is derived from an EMBL/GenBank/DDBJ whole genome shotgun (WGS) entry which is preliminary data.</text>
</comment>
<evidence type="ECO:0000256" key="4">
    <source>
        <dbReference type="SAM" id="SignalP"/>
    </source>
</evidence>
<evidence type="ECO:0000313" key="6">
    <source>
        <dbReference type="Proteomes" id="UP000436006"/>
    </source>
</evidence>
<comment type="cofactor">
    <cofactor evidence="1">
        <name>Ca(2+)</name>
        <dbReference type="ChEBI" id="CHEBI:29108"/>
    </cofactor>
</comment>
<dbReference type="GO" id="GO:0005975">
    <property type="term" value="P:carbohydrate metabolic process"/>
    <property type="evidence" value="ECO:0007669"/>
    <property type="project" value="InterPro"/>
</dbReference>